<gene>
    <name evidence="8" type="ORF">EDD55_10562</name>
</gene>
<dbReference type="Pfam" id="PF01479">
    <property type="entry name" value="S4"/>
    <property type="match status" value="1"/>
</dbReference>
<keyword evidence="5" id="KW-0694">RNA-binding</keyword>
<dbReference type="GO" id="GO:0000455">
    <property type="term" value="P:enzyme-directed rRNA pseudouridine synthesis"/>
    <property type="evidence" value="ECO:0007669"/>
    <property type="project" value="TreeGrafter"/>
</dbReference>
<dbReference type="Pfam" id="PF00849">
    <property type="entry name" value="PseudoU_synth_2"/>
    <property type="match status" value="1"/>
</dbReference>
<sequence>MRLDKILAEALTDLSRSRIKSLLEQGCVTREGGGVVGDPSLKVKSGDVYRVYVPPPVAALPQAQDIPLDVVFEDDDLIVFDKPPGLVVHPAAGNPDGTVVNALLHHCRGSLSGVGGVSRPGIVHRLDKGTGGLMVAAKTDLAHQGLSRQFADHSLQRAYYAVVWGVPVQTQGEIVGAIGRNPRDRKKMAIVEKGGKHALTRYRVLRTFGRAASLVECRLLTGRTHQIRVHMAAIGHPVMGDPVYATFTRARKESVSDAAKNALSAQHYQLLYAYIIGFKHPKSGEKLYFEKELPMYINGIIKKLDIC</sequence>
<evidence type="ECO:0000256" key="4">
    <source>
        <dbReference type="PIRSR" id="PIRSR606225-1"/>
    </source>
</evidence>
<dbReference type="PROSITE" id="PS50889">
    <property type="entry name" value="S4"/>
    <property type="match status" value="1"/>
</dbReference>
<dbReference type="CDD" id="cd02869">
    <property type="entry name" value="PseudoU_synth_RluA_like"/>
    <property type="match status" value="1"/>
</dbReference>
<dbReference type="Gene3D" id="3.10.290.10">
    <property type="entry name" value="RNA-binding S4 domain"/>
    <property type="match status" value="1"/>
</dbReference>
<accession>A0A4R3JAE2</accession>
<dbReference type="PANTHER" id="PTHR21600:SF44">
    <property type="entry name" value="RIBOSOMAL LARGE SUBUNIT PSEUDOURIDINE SYNTHASE D"/>
    <property type="match status" value="1"/>
</dbReference>
<dbReference type="InterPro" id="IPR006225">
    <property type="entry name" value="PsdUridine_synth_RluC/D"/>
</dbReference>
<evidence type="ECO:0000256" key="5">
    <source>
        <dbReference type="PROSITE-ProRule" id="PRU00182"/>
    </source>
</evidence>
<dbReference type="SUPFAM" id="SSF55120">
    <property type="entry name" value="Pseudouridine synthase"/>
    <property type="match status" value="1"/>
</dbReference>
<dbReference type="AlphaFoldDB" id="A0A4R3JAE2"/>
<feature type="domain" description="RNA-binding S4" evidence="7">
    <location>
        <begin position="1"/>
        <end position="61"/>
    </location>
</feature>
<dbReference type="PANTHER" id="PTHR21600">
    <property type="entry name" value="MITOCHONDRIAL RNA PSEUDOURIDINE SYNTHASE"/>
    <property type="match status" value="1"/>
</dbReference>
<feature type="active site" evidence="4">
    <location>
        <position position="127"/>
    </location>
</feature>
<dbReference type="SMART" id="SM00363">
    <property type="entry name" value="S4"/>
    <property type="match status" value="1"/>
</dbReference>
<keyword evidence="2 6" id="KW-0413">Isomerase</keyword>
<dbReference type="Proteomes" id="UP000295304">
    <property type="component" value="Unassembled WGS sequence"/>
</dbReference>
<dbReference type="EC" id="5.4.99.-" evidence="6"/>
<comment type="catalytic activity">
    <reaction evidence="3">
        <text>uridine(1911/1915/1917) in 23S rRNA = pseudouridine(1911/1915/1917) in 23S rRNA</text>
        <dbReference type="Rhea" id="RHEA:42524"/>
        <dbReference type="Rhea" id="RHEA-COMP:10097"/>
        <dbReference type="Rhea" id="RHEA-COMP:10098"/>
        <dbReference type="ChEBI" id="CHEBI:65314"/>
        <dbReference type="ChEBI" id="CHEBI:65315"/>
        <dbReference type="EC" id="5.4.99.23"/>
    </reaction>
</comment>
<comment type="caution">
    <text evidence="8">The sequence shown here is derived from an EMBL/GenBank/DDBJ whole genome shotgun (WGS) entry which is preliminary data.</text>
</comment>
<dbReference type="SUPFAM" id="SSF55174">
    <property type="entry name" value="Alpha-L RNA-binding motif"/>
    <property type="match status" value="1"/>
</dbReference>
<comment type="similarity">
    <text evidence="1 6">Belongs to the pseudouridine synthase RluA family.</text>
</comment>
<dbReference type="InterPro" id="IPR050188">
    <property type="entry name" value="RluA_PseudoU_synthase"/>
</dbReference>
<protein>
    <recommendedName>
        <fullName evidence="6">Pseudouridine synthase</fullName>
        <ecNumber evidence="6">5.4.99.-</ecNumber>
    </recommendedName>
</protein>
<evidence type="ECO:0000259" key="7">
    <source>
        <dbReference type="SMART" id="SM00363"/>
    </source>
</evidence>
<evidence type="ECO:0000256" key="3">
    <source>
        <dbReference type="ARBA" id="ARBA00036882"/>
    </source>
</evidence>
<dbReference type="InterPro" id="IPR006145">
    <property type="entry name" value="PsdUridine_synth_RsuA/RluA"/>
</dbReference>
<keyword evidence="9" id="KW-1185">Reference proteome</keyword>
<reference evidence="8 9" key="1">
    <citation type="submission" date="2019-03" db="EMBL/GenBank/DDBJ databases">
        <title>Genomic Encyclopedia of Type Strains, Phase IV (KMG-IV): sequencing the most valuable type-strain genomes for metagenomic binning, comparative biology and taxonomic classification.</title>
        <authorList>
            <person name="Goeker M."/>
        </authorList>
    </citation>
    <scope>NUCLEOTIDE SEQUENCE [LARGE SCALE GENOMIC DNA]</scope>
    <source>
        <strain evidence="8 9">DSM 101688</strain>
    </source>
</reference>
<dbReference type="GO" id="GO:0003723">
    <property type="term" value="F:RNA binding"/>
    <property type="evidence" value="ECO:0007669"/>
    <property type="project" value="UniProtKB-KW"/>
</dbReference>
<dbReference type="NCBIfam" id="TIGR00005">
    <property type="entry name" value="rluA_subfam"/>
    <property type="match status" value="1"/>
</dbReference>
<comment type="function">
    <text evidence="6">Responsible for synthesis of pseudouridine from uracil.</text>
</comment>
<evidence type="ECO:0000313" key="8">
    <source>
        <dbReference type="EMBL" id="TCS62517.1"/>
    </source>
</evidence>
<comment type="catalytic activity">
    <reaction evidence="6">
        <text>a uridine in RNA = a pseudouridine in RNA</text>
        <dbReference type="Rhea" id="RHEA:48348"/>
        <dbReference type="Rhea" id="RHEA-COMP:12068"/>
        <dbReference type="Rhea" id="RHEA-COMP:12069"/>
        <dbReference type="ChEBI" id="CHEBI:65314"/>
        <dbReference type="ChEBI" id="CHEBI:65315"/>
    </reaction>
</comment>
<dbReference type="GO" id="GO:0160140">
    <property type="term" value="F:23S rRNA pseudouridine(1911/1915/1917) synthase activity"/>
    <property type="evidence" value="ECO:0007669"/>
    <property type="project" value="UniProtKB-EC"/>
</dbReference>
<organism evidence="8 9">
    <name type="scientific">Varunaivibrio sulfuroxidans</name>
    <dbReference type="NCBI Taxonomy" id="1773489"/>
    <lineage>
        <taxon>Bacteria</taxon>
        <taxon>Pseudomonadati</taxon>
        <taxon>Pseudomonadota</taxon>
        <taxon>Alphaproteobacteria</taxon>
        <taxon>Rhodospirillales</taxon>
        <taxon>Magnetovibrionaceae</taxon>
        <taxon>Varunaivibrio</taxon>
    </lineage>
</organism>
<proteinExistence type="inferred from homology"/>
<evidence type="ECO:0000256" key="1">
    <source>
        <dbReference type="ARBA" id="ARBA00010876"/>
    </source>
</evidence>
<dbReference type="InterPro" id="IPR036986">
    <property type="entry name" value="S4_RNA-bd_sf"/>
</dbReference>
<dbReference type="Gene3D" id="3.30.2350.10">
    <property type="entry name" value="Pseudouridine synthase"/>
    <property type="match status" value="1"/>
</dbReference>
<name>A0A4R3JAE2_9PROT</name>
<dbReference type="EMBL" id="SLZW01000005">
    <property type="protein sequence ID" value="TCS62517.1"/>
    <property type="molecule type" value="Genomic_DNA"/>
</dbReference>
<evidence type="ECO:0000256" key="6">
    <source>
        <dbReference type="RuleBase" id="RU362028"/>
    </source>
</evidence>
<evidence type="ECO:0000256" key="2">
    <source>
        <dbReference type="ARBA" id="ARBA00023235"/>
    </source>
</evidence>
<dbReference type="InterPro" id="IPR002942">
    <property type="entry name" value="S4_RNA-bd"/>
</dbReference>
<dbReference type="InterPro" id="IPR020103">
    <property type="entry name" value="PsdUridine_synth_cat_dom_sf"/>
</dbReference>
<dbReference type="CDD" id="cd00165">
    <property type="entry name" value="S4"/>
    <property type="match status" value="1"/>
</dbReference>
<evidence type="ECO:0000313" key="9">
    <source>
        <dbReference type="Proteomes" id="UP000295304"/>
    </source>
</evidence>